<sequence length="137" mass="14705">MQLQQQLAALQAHPLVECAHGQVVATPFAVEVRLRRTPGEQQTARQTTTELPAVANQRAGPGQIRGIQPQLPTPRRLPVEQGIGRTGGAEVAGNFAKPIAAQLELAFNTTATGQQAQRALFETQRQVADRQIATLSP</sequence>
<proteinExistence type="predicted"/>
<name>A0A080LW23_9PROT</name>
<evidence type="ECO:0000313" key="2">
    <source>
        <dbReference type="EMBL" id="KFB72853.1"/>
    </source>
</evidence>
<comment type="caution">
    <text evidence="2">The sequence shown here is derived from an EMBL/GenBank/DDBJ whole genome shotgun (WGS) entry which is preliminary data.</text>
</comment>
<evidence type="ECO:0000313" key="3">
    <source>
        <dbReference type="Proteomes" id="UP000020077"/>
    </source>
</evidence>
<gene>
    <name evidence="2" type="ORF">AW09_001923</name>
</gene>
<feature type="compositionally biased region" description="Polar residues" evidence="1">
    <location>
        <begin position="39"/>
        <end position="50"/>
    </location>
</feature>
<evidence type="ECO:0000256" key="1">
    <source>
        <dbReference type="SAM" id="MobiDB-lite"/>
    </source>
</evidence>
<accession>A0A080LW23</accession>
<dbReference type="EMBL" id="JDVG02000326">
    <property type="protein sequence ID" value="KFB72853.1"/>
    <property type="molecule type" value="Genomic_DNA"/>
</dbReference>
<protein>
    <submittedName>
        <fullName evidence="2">Uncharacterized protein</fullName>
    </submittedName>
</protein>
<dbReference type="Proteomes" id="UP000020077">
    <property type="component" value="Unassembled WGS sequence"/>
</dbReference>
<dbReference type="AlphaFoldDB" id="A0A080LW23"/>
<organism evidence="2 3">
    <name type="scientific">Candidatus Accumulibacter phosphatis</name>
    <dbReference type="NCBI Taxonomy" id="327160"/>
    <lineage>
        <taxon>Bacteria</taxon>
        <taxon>Pseudomonadati</taxon>
        <taxon>Pseudomonadota</taxon>
        <taxon>Betaproteobacteria</taxon>
        <taxon>Candidatus Accumulibacter</taxon>
    </lineage>
</organism>
<reference evidence="2 3" key="1">
    <citation type="submission" date="2014-02" db="EMBL/GenBank/DDBJ databases">
        <title>Expanding our view of genomic diversity in Candidatus Accumulibacter clades.</title>
        <authorList>
            <person name="Skennerton C.T."/>
            <person name="Barr J.J."/>
            <person name="Slater F.R."/>
            <person name="Bond P.L."/>
            <person name="Tyson G.W."/>
        </authorList>
    </citation>
    <scope>NUCLEOTIDE SEQUENCE [LARGE SCALE GENOMIC DNA]</scope>
    <source>
        <strain evidence="3">BA-91</strain>
    </source>
</reference>
<feature type="region of interest" description="Disordered" evidence="1">
    <location>
        <begin position="37"/>
        <end position="81"/>
    </location>
</feature>